<evidence type="ECO:0000313" key="4">
    <source>
        <dbReference type="EMBL" id="OWL97466.1"/>
    </source>
</evidence>
<gene>
    <name evidence="4" type="ORF">CBQ26_04020</name>
</gene>
<dbReference type="PROSITE" id="PS51186">
    <property type="entry name" value="GNAT"/>
    <property type="match status" value="1"/>
</dbReference>
<reference evidence="4 5" key="1">
    <citation type="submission" date="2017-05" db="EMBL/GenBank/DDBJ databases">
        <title>De novo genome assembly of Deniococcus indicus strain DR1.</title>
        <authorList>
            <person name="Chauhan D."/>
            <person name="Yennamalli R.M."/>
            <person name="Priyadarshini R."/>
        </authorList>
    </citation>
    <scope>NUCLEOTIDE SEQUENCE [LARGE SCALE GENOMIC DNA]</scope>
    <source>
        <strain evidence="4 5">DR1</strain>
    </source>
</reference>
<protein>
    <recommendedName>
        <fullName evidence="3">N-acetyltransferase domain-containing protein</fullName>
    </recommendedName>
</protein>
<keyword evidence="5" id="KW-1185">Reference proteome</keyword>
<dbReference type="InterPro" id="IPR050832">
    <property type="entry name" value="Bact_Acetyltransf"/>
</dbReference>
<organism evidence="4 5">
    <name type="scientific">Deinococcus indicus</name>
    <dbReference type="NCBI Taxonomy" id="223556"/>
    <lineage>
        <taxon>Bacteria</taxon>
        <taxon>Thermotogati</taxon>
        <taxon>Deinococcota</taxon>
        <taxon>Deinococci</taxon>
        <taxon>Deinococcales</taxon>
        <taxon>Deinococcaceae</taxon>
        <taxon>Deinococcus</taxon>
    </lineage>
</organism>
<dbReference type="CDD" id="cd04301">
    <property type="entry name" value="NAT_SF"/>
    <property type="match status" value="1"/>
</dbReference>
<accession>A0A246BP68</accession>
<proteinExistence type="predicted"/>
<dbReference type="Gene3D" id="3.40.630.30">
    <property type="match status" value="1"/>
</dbReference>
<dbReference type="InterPro" id="IPR000182">
    <property type="entry name" value="GNAT_dom"/>
</dbReference>
<evidence type="ECO:0000256" key="1">
    <source>
        <dbReference type="ARBA" id="ARBA00022679"/>
    </source>
</evidence>
<feature type="domain" description="N-acetyltransferase" evidence="3">
    <location>
        <begin position="19"/>
        <end position="169"/>
    </location>
</feature>
<dbReference type="EMBL" id="NHMK01000009">
    <property type="protein sequence ID" value="OWL97466.1"/>
    <property type="molecule type" value="Genomic_DNA"/>
</dbReference>
<comment type="caution">
    <text evidence="4">The sequence shown here is derived from an EMBL/GenBank/DDBJ whole genome shotgun (WGS) entry which is preliminary data.</text>
</comment>
<dbReference type="InterPro" id="IPR016181">
    <property type="entry name" value="Acyl_CoA_acyltransferase"/>
</dbReference>
<dbReference type="RefSeq" id="WP_088247285.1">
    <property type="nucleotide sequence ID" value="NZ_BNAM01000011.1"/>
</dbReference>
<dbReference type="AlphaFoldDB" id="A0A246BP68"/>
<dbReference type="GO" id="GO:0016747">
    <property type="term" value="F:acyltransferase activity, transferring groups other than amino-acyl groups"/>
    <property type="evidence" value="ECO:0007669"/>
    <property type="project" value="InterPro"/>
</dbReference>
<evidence type="ECO:0000313" key="5">
    <source>
        <dbReference type="Proteomes" id="UP000197208"/>
    </source>
</evidence>
<dbReference type="OrthoDB" id="6382410at2"/>
<keyword evidence="2" id="KW-0012">Acyltransferase</keyword>
<dbReference type="Pfam" id="PF00583">
    <property type="entry name" value="Acetyltransf_1"/>
    <property type="match status" value="1"/>
</dbReference>
<sequence length="176" mass="19165">MTPPHVPLSFTTGDVQAASTVLQATATQLQARGRTLWPPDRLTPQHLQRHYPPGGWHVAWTGAAATREPVGCFCLLTSDPPFWPDDPPGEALYLHKLAVHPSAQGQGLAHTLLREAARVTALAGRPWLKLDTDAARPALHHLYDSFGFERCGQREVFGLTVTLYRLPVRAAGSGLP</sequence>
<evidence type="ECO:0000259" key="3">
    <source>
        <dbReference type="PROSITE" id="PS51186"/>
    </source>
</evidence>
<evidence type="ECO:0000256" key="2">
    <source>
        <dbReference type="ARBA" id="ARBA00023315"/>
    </source>
</evidence>
<dbReference type="PANTHER" id="PTHR43877">
    <property type="entry name" value="AMINOALKYLPHOSPHONATE N-ACETYLTRANSFERASE-RELATED-RELATED"/>
    <property type="match status" value="1"/>
</dbReference>
<dbReference type="SUPFAM" id="SSF55729">
    <property type="entry name" value="Acyl-CoA N-acyltransferases (Nat)"/>
    <property type="match status" value="1"/>
</dbReference>
<dbReference type="Proteomes" id="UP000197208">
    <property type="component" value="Unassembled WGS sequence"/>
</dbReference>
<keyword evidence="1" id="KW-0808">Transferase</keyword>
<name>A0A246BP68_9DEIO</name>